<protein>
    <submittedName>
        <fullName evidence="1 3">Uncharacterized protein</fullName>
    </submittedName>
</protein>
<keyword evidence="2" id="KW-1185">Reference proteome</keyword>
<sequence length="162" mass="18412">MPSSFGRSRKQQLLRPMWERKLTSLITTKINQDASTLLTLLLPLAAPTLSHPFNQPQTFETFDSYAITNYTSHISIACYEKHPDYAPWIPLGKIPMIEGHTLQADSHSSSAFKGSGVRVSIENGPWAPHDGKLPPPRNGMEIFQEKDEDKEKSYGRYYCIRF</sequence>
<dbReference type="Proteomes" id="UP000504636">
    <property type="component" value="Unplaced"/>
</dbReference>
<dbReference type="GeneID" id="54466376"/>
<evidence type="ECO:0000313" key="2">
    <source>
        <dbReference type="Proteomes" id="UP000504636"/>
    </source>
</evidence>
<dbReference type="RefSeq" id="XP_033576892.1">
    <property type="nucleotide sequence ID" value="XM_033725483.1"/>
</dbReference>
<accession>A0A6A6YN09</accession>
<evidence type="ECO:0000313" key="1">
    <source>
        <dbReference type="EMBL" id="KAF2809928.1"/>
    </source>
</evidence>
<gene>
    <name evidence="1 3" type="ORF">BDZ99DRAFT_520023</name>
</gene>
<dbReference type="AlphaFoldDB" id="A0A6A6YN09"/>
<dbReference type="OrthoDB" id="10460251at2759"/>
<name>A0A6A6YN09_9PEZI</name>
<reference evidence="1 3" key="1">
    <citation type="journal article" date="2020" name="Stud. Mycol.">
        <title>101 Dothideomycetes genomes: a test case for predicting lifestyles and emergence of pathogens.</title>
        <authorList>
            <person name="Haridas S."/>
            <person name="Albert R."/>
            <person name="Binder M."/>
            <person name="Bloem J."/>
            <person name="Labutti K."/>
            <person name="Salamov A."/>
            <person name="Andreopoulos B."/>
            <person name="Baker S."/>
            <person name="Barry K."/>
            <person name="Bills G."/>
            <person name="Bluhm B."/>
            <person name="Cannon C."/>
            <person name="Castanera R."/>
            <person name="Culley D."/>
            <person name="Daum C."/>
            <person name="Ezra D."/>
            <person name="Gonzalez J."/>
            <person name="Henrissat B."/>
            <person name="Kuo A."/>
            <person name="Liang C."/>
            <person name="Lipzen A."/>
            <person name="Lutzoni F."/>
            <person name="Magnuson J."/>
            <person name="Mondo S."/>
            <person name="Nolan M."/>
            <person name="Ohm R."/>
            <person name="Pangilinan J."/>
            <person name="Park H.-J."/>
            <person name="Ramirez L."/>
            <person name="Alfaro M."/>
            <person name="Sun H."/>
            <person name="Tritt A."/>
            <person name="Yoshinaga Y."/>
            <person name="Zwiers L.-H."/>
            <person name="Turgeon B."/>
            <person name="Goodwin S."/>
            <person name="Spatafora J."/>
            <person name="Crous P."/>
            <person name="Grigoriev I."/>
        </authorList>
    </citation>
    <scope>NUCLEOTIDE SEQUENCE</scope>
    <source>
        <strain evidence="1 3">CBS 304.34</strain>
    </source>
</reference>
<dbReference type="EMBL" id="MU003700">
    <property type="protein sequence ID" value="KAF2809928.1"/>
    <property type="molecule type" value="Genomic_DNA"/>
</dbReference>
<proteinExistence type="predicted"/>
<reference evidence="3" key="2">
    <citation type="submission" date="2020-04" db="EMBL/GenBank/DDBJ databases">
        <authorList>
            <consortium name="NCBI Genome Project"/>
        </authorList>
    </citation>
    <scope>NUCLEOTIDE SEQUENCE</scope>
    <source>
        <strain evidence="3">CBS 304.34</strain>
    </source>
</reference>
<reference evidence="3" key="3">
    <citation type="submission" date="2025-04" db="UniProtKB">
        <authorList>
            <consortium name="RefSeq"/>
        </authorList>
    </citation>
    <scope>IDENTIFICATION</scope>
    <source>
        <strain evidence="3">CBS 304.34</strain>
    </source>
</reference>
<evidence type="ECO:0000313" key="3">
    <source>
        <dbReference type="RefSeq" id="XP_033576892.1"/>
    </source>
</evidence>
<organism evidence="1">
    <name type="scientific">Mytilinidion resinicola</name>
    <dbReference type="NCBI Taxonomy" id="574789"/>
    <lineage>
        <taxon>Eukaryota</taxon>
        <taxon>Fungi</taxon>
        <taxon>Dikarya</taxon>
        <taxon>Ascomycota</taxon>
        <taxon>Pezizomycotina</taxon>
        <taxon>Dothideomycetes</taxon>
        <taxon>Pleosporomycetidae</taxon>
        <taxon>Mytilinidiales</taxon>
        <taxon>Mytilinidiaceae</taxon>
        <taxon>Mytilinidion</taxon>
    </lineage>
</organism>